<dbReference type="SUPFAM" id="SSF56784">
    <property type="entry name" value="HAD-like"/>
    <property type="match status" value="1"/>
</dbReference>
<name>A0A3R8TPX2_9BURK</name>
<evidence type="ECO:0000313" key="2">
    <source>
        <dbReference type="Proteomes" id="UP000269265"/>
    </source>
</evidence>
<dbReference type="Pfam" id="PF18143">
    <property type="entry name" value="HAD_SAK_2"/>
    <property type="match status" value="1"/>
</dbReference>
<dbReference type="EMBL" id="RSED01000028">
    <property type="protein sequence ID" value="RRS01095.1"/>
    <property type="molecule type" value="Genomic_DNA"/>
</dbReference>
<dbReference type="AlphaFoldDB" id="A0A3R8TPX2"/>
<dbReference type="Proteomes" id="UP000269265">
    <property type="component" value="Unassembled WGS sequence"/>
</dbReference>
<dbReference type="OrthoDB" id="8811599at2"/>
<accession>A0A3R8TPX2</accession>
<gene>
    <name evidence="1" type="ORF">EIP75_22140</name>
</gene>
<comment type="caution">
    <text evidence="1">The sequence shown here is derived from an EMBL/GenBank/DDBJ whole genome shotgun (WGS) entry which is preliminary data.</text>
</comment>
<reference evidence="1 2" key="1">
    <citation type="submission" date="2018-12" db="EMBL/GenBank/DDBJ databases">
        <title>The whole draft genome of Aquabacterium sp. SJQ9.</title>
        <authorList>
            <person name="Sun L."/>
            <person name="Gao X."/>
            <person name="Chen W."/>
            <person name="Huang K."/>
        </authorList>
    </citation>
    <scope>NUCLEOTIDE SEQUENCE [LARGE SCALE GENOMIC DNA]</scope>
    <source>
        <strain evidence="1 2">SJQ9</strain>
    </source>
</reference>
<protein>
    <submittedName>
        <fullName evidence="1">Uncharacterized protein</fullName>
    </submittedName>
</protein>
<dbReference type="InterPro" id="IPR036412">
    <property type="entry name" value="HAD-like_sf"/>
</dbReference>
<dbReference type="RefSeq" id="WP_148100977.1">
    <property type="nucleotide sequence ID" value="NZ_RSED01000028.1"/>
</dbReference>
<feature type="non-terminal residue" evidence="1">
    <location>
        <position position="162"/>
    </location>
</feature>
<sequence length="162" mass="18169">MNAILFTDIDDVLVLRRTVDFDKHRPQMDDDMCSRLVHPPAIQVLSELIEQGARVVITSNWTRFMNQEGFERLLAVGNFPREISPLHPAWAAPPQPGGTRLEAVDAWLREHHHGEPYAILDDTDSGSGLHRSAHDIDGRVVLCEPGIGLHPGHLRLKRPPDS</sequence>
<proteinExistence type="predicted"/>
<keyword evidence="2" id="KW-1185">Reference proteome</keyword>
<evidence type="ECO:0000313" key="1">
    <source>
        <dbReference type="EMBL" id="RRS01095.1"/>
    </source>
</evidence>
<organism evidence="1 2">
    <name type="scientific">Aquabacterium soli</name>
    <dbReference type="NCBI Taxonomy" id="2493092"/>
    <lineage>
        <taxon>Bacteria</taxon>
        <taxon>Pseudomonadati</taxon>
        <taxon>Pseudomonadota</taxon>
        <taxon>Betaproteobacteria</taxon>
        <taxon>Burkholderiales</taxon>
        <taxon>Aquabacterium</taxon>
    </lineage>
</organism>